<reference evidence="2" key="1">
    <citation type="journal article" date="2014" name="Int. J. Syst. Evol. Microbiol.">
        <title>Complete genome sequence of Corynebacterium casei LMG S-19264T (=DSM 44701T), isolated from a smear-ripened cheese.</title>
        <authorList>
            <consortium name="US DOE Joint Genome Institute (JGI-PGF)"/>
            <person name="Walter F."/>
            <person name="Albersmeier A."/>
            <person name="Kalinowski J."/>
            <person name="Ruckert C."/>
        </authorList>
    </citation>
    <scope>NUCLEOTIDE SEQUENCE</scope>
    <source>
        <strain evidence="2">CGMCC 1.12181</strain>
    </source>
</reference>
<keyword evidence="1" id="KW-0812">Transmembrane</keyword>
<dbReference type="EMBL" id="BMEO01000005">
    <property type="protein sequence ID" value="GGF95122.1"/>
    <property type="molecule type" value="Genomic_DNA"/>
</dbReference>
<evidence type="ECO:0000313" key="3">
    <source>
        <dbReference type="Proteomes" id="UP000605253"/>
    </source>
</evidence>
<keyword evidence="1" id="KW-0472">Membrane</keyword>
<reference evidence="2" key="2">
    <citation type="submission" date="2020-09" db="EMBL/GenBank/DDBJ databases">
        <authorList>
            <person name="Sun Q."/>
            <person name="Zhou Y."/>
        </authorList>
    </citation>
    <scope>NUCLEOTIDE SEQUENCE</scope>
    <source>
        <strain evidence="2">CGMCC 1.12181</strain>
    </source>
</reference>
<protein>
    <submittedName>
        <fullName evidence="2">Uncharacterized protein</fullName>
    </submittedName>
</protein>
<keyword evidence="1" id="KW-1133">Transmembrane helix</keyword>
<comment type="caution">
    <text evidence="2">The sequence shown here is derived from an EMBL/GenBank/DDBJ whole genome shotgun (WGS) entry which is preliminary data.</text>
</comment>
<evidence type="ECO:0000313" key="2">
    <source>
        <dbReference type="EMBL" id="GGF95122.1"/>
    </source>
</evidence>
<dbReference type="AlphaFoldDB" id="A0A917CQP4"/>
<proteinExistence type="predicted"/>
<organism evidence="2 3">
    <name type="scientific">Marinicella pacifica</name>
    <dbReference type="NCBI Taxonomy" id="1171543"/>
    <lineage>
        <taxon>Bacteria</taxon>
        <taxon>Pseudomonadati</taxon>
        <taxon>Pseudomonadota</taxon>
        <taxon>Gammaproteobacteria</taxon>
        <taxon>Lysobacterales</taxon>
        <taxon>Marinicellaceae</taxon>
        <taxon>Marinicella</taxon>
    </lineage>
</organism>
<accession>A0A917CQP4</accession>
<feature type="transmembrane region" description="Helical" evidence="1">
    <location>
        <begin position="31"/>
        <end position="51"/>
    </location>
</feature>
<keyword evidence="3" id="KW-1185">Reference proteome</keyword>
<sequence length="88" mass="10098">MGYLHLLWCYSKLQHYYTHTGFMMTDLKQNLLATALLLTALTMSLMIGYWLNFSPMPAAEAEISQQVAPLQKLNKLNHSFILLLPAIR</sequence>
<gene>
    <name evidence="2" type="ORF">GCM10011365_15560</name>
</gene>
<evidence type="ECO:0000256" key="1">
    <source>
        <dbReference type="SAM" id="Phobius"/>
    </source>
</evidence>
<dbReference type="Proteomes" id="UP000605253">
    <property type="component" value="Unassembled WGS sequence"/>
</dbReference>
<name>A0A917CQP4_9GAMM</name>